<organism evidence="7">
    <name type="scientific">hydrothermal vent metagenome</name>
    <dbReference type="NCBI Taxonomy" id="652676"/>
    <lineage>
        <taxon>unclassified sequences</taxon>
        <taxon>metagenomes</taxon>
        <taxon>ecological metagenomes</taxon>
    </lineage>
</organism>
<gene>
    <name evidence="7" type="ORF">MNBD_GAMMA16-457</name>
</gene>
<dbReference type="Pfam" id="PF00570">
    <property type="entry name" value="HRDC"/>
    <property type="match status" value="1"/>
</dbReference>
<evidence type="ECO:0000259" key="6">
    <source>
        <dbReference type="SMART" id="SM00474"/>
    </source>
</evidence>
<dbReference type="SUPFAM" id="SSF53098">
    <property type="entry name" value="Ribonuclease H-like"/>
    <property type="match status" value="1"/>
</dbReference>
<dbReference type="CDD" id="cd06142">
    <property type="entry name" value="RNaseD_exo"/>
    <property type="match status" value="1"/>
</dbReference>
<dbReference type="EC" id="3.1.26.3" evidence="7"/>
<dbReference type="Gene3D" id="3.30.420.10">
    <property type="entry name" value="Ribonuclease H-like superfamily/Ribonuclease H"/>
    <property type="match status" value="1"/>
</dbReference>
<dbReference type="AlphaFoldDB" id="A0A3B0ZP44"/>
<accession>A0A3B0ZP44</accession>
<dbReference type="Gene3D" id="1.10.150.80">
    <property type="entry name" value="HRDC domain"/>
    <property type="match status" value="2"/>
</dbReference>
<evidence type="ECO:0000256" key="2">
    <source>
        <dbReference type="ARBA" id="ARBA00022694"/>
    </source>
</evidence>
<evidence type="ECO:0000256" key="5">
    <source>
        <dbReference type="ARBA" id="ARBA00022839"/>
    </source>
</evidence>
<dbReference type="GO" id="GO:0003676">
    <property type="term" value="F:nucleic acid binding"/>
    <property type="evidence" value="ECO:0007669"/>
    <property type="project" value="InterPro"/>
</dbReference>
<dbReference type="SUPFAM" id="SSF47819">
    <property type="entry name" value="HRDC-like"/>
    <property type="match status" value="2"/>
</dbReference>
<dbReference type="PANTHER" id="PTHR47649">
    <property type="entry name" value="RIBONUCLEASE D"/>
    <property type="match status" value="1"/>
</dbReference>
<dbReference type="InterPro" id="IPR010997">
    <property type="entry name" value="HRDC-like_sf"/>
</dbReference>
<reference evidence="7" key="1">
    <citation type="submission" date="2018-06" db="EMBL/GenBank/DDBJ databases">
        <authorList>
            <person name="Zhirakovskaya E."/>
        </authorList>
    </citation>
    <scope>NUCLEOTIDE SEQUENCE</scope>
</reference>
<keyword evidence="3" id="KW-0540">Nuclease</keyword>
<sequence>MKQSVSYIDTNKDLVSCCARLKMSKWLAVDTEFVRERTYFPLLCLIQIATEQEIFCVDVLEIEDLSPLYDILLDPSIIKVIHSAKQDLEAFYYSLGKVPQPIFDTQIAATFLGDKAQIGYAALVEKYTEVTLAKAHTRADWSKRPLAAALLDYAADDVRYLGFIYEKQTQALYEIERHIWAQEEFVALTQLHHYAPDPEAAWQRIKRIGHLDIPQLTLLQRLASWREKEAIEKDKPRKWIIKDDVLIDIACSTGQNNENTKINNLSDTLYRRINSECLMVAADTKMPTQNDINKTQSLTEKDISQVTSLQALVKAHAEKLKLSPQLLATRKDIELLVRGERQLPLLQGWRKTVIGESLLKCIQESVNCNRSESS</sequence>
<dbReference type="InterPro" id="IPR006292">
    <property type="entry name" value="RNase_D"/>
</dbReference>
<dbReference type="GO" id="GO:0008408">
    <property type="term" value="F:3'-5' exonuclease activity"/>
    <property type="evidence" value="ECO:0007669"/>
    <property type="project" value="InterPro"/>
</dbReference>
<dbReference type="InterPro" id="IPR002562">
    <property type="entry name" value="3'-5'_exonuclease_dom"/>
</dbReference>
<keyword evidence="5" id="KW-0269">Exonuclease</keyword>
<feature type="domain" description="3'-5' exonuclease" evidence="6">
    <location>
        <begin position="5"/>
        <end position="173"/>
    </location>
</feature>
<dbReference type="GO" id="GO:0004525">
    <property type="term" value="F:ribonuclease III activity"/>
    <property type="evidence" value="ECO:0007669"/>
    <property type="project" value="UniProtKB-EC"/>
</dbReference>
<evidence type="ECO:0000313" key="7">
    <source>
        <dbReference type="EMBL" id="VAW83164.1"/>
    </source>
</evidence>
<dbReference type="InterPro" id="IPR012337">
    <property type="entry name" value="RNaseH-like_sf"/>
</dbReference>
<dbReference type="GO" id="GO:0000166">
    <property type="term" value="F:nucleotide binding"/>
    <property type="evidence" value="ECO:0007669"/>
    <property type="project" value="InterPro"/>
</dbReference>
<dbReference type="PANTHER" id="PTHR47649:SF1">
    <property type="entry name" value="RIBONUCLEASE D"/>
    <property type="match status" value="1"/>
</dbReference>
<dbReference type="GO" id="GO:0008033">
    <property type="term" value="P:tRNA processing"/>
    <property type="evidence" value="ECO:0007669"/>
    <property type="project" value="UniProtKB-KW"/>
</dbReference>
<name>A0A3B0ZP44_9ZZZZ</name>
<evidence type="ECO:0000256" key="3">
    <source>
        <dbReference type="ARBA" id="ARBA00022722"/>
    </source>
</evidence>
<dbReference type="InterPro" id="IPR002121">
    <property type="entry name" value="HRDC_dom"/>
</dbReference>
<dbReference type="InterPro" id="IPR036397">
    <property type="entry name" value="RNaseH_sf"/>
</dbReference>
<protein>
    <submittedName>
        <fullName evidence="7">Ribonuclease D</fullName>
        <ecNumber evidence="7">3.1.26.3</ecNumber>
    </submittedName>
</protein>
<dbReference type="NCBIfam" id="TIGR01388">
    <property type="entry name" value="rnd"/>
    <property type="match status" value="1"/>
</dbReference>
<keyword evidence="2" id="KW-0819">tRNA processing</keyword>
<dbReference type="SMART" id="SM00474">
    <property type="entry name" value="35EXOc"/>
    <property type="match status" value="1"/>
</dbReference>
<evidence type="ECO:0000256" key="4">
    <source>
        <dbReference type="ARBA" id="ARBA00022801"/>
    </source>
</evidence>
<dbReference type="GO" id="GO:0033890">
    <property type="term" value="F:ribonuclease D activity"/>
    <property type="evidence" value="ECO:0007669"/>
    <property type="project" value="InterPro"/>
</dbReference>
<dbReference type="EMBL" id="UOFO01000002">
    <property type="protein sequence ID" value="VAW83164.1"/>
    <property type="molecule type" value="Genomic_DNA"/>
</dbReference>
<dbReference type="InterPro" id="IPR051086">
    <property type="entry name" value="RNase_D-like"/>
</dbReference>
<dbReference type="InterPro" id="IPR044876">
    <property type="entry name" value="HRDC_dom_sf"/>
</dbReference>
<keyword evidence="1" id="KW-0963">Cytoplasm</keyword>
<keyword evidence="4 7" id="KW-0378">Hydrolase</keyword>
<dbReference type="Pfam" id="PF01612">
    <property type="entry name" value="DNA_pol_A_exo1"/>
    <property type="match status" value="1"/>
</dbReference>
<proteinExistence type="predicted"/>
<evidence type="ECO:0000256" key="1">
    <source>
        <dbReference type="ARBA" id="ARBA00022490"/>
    </source>
</evidence>